<dbReference type="GO" id="GO:0007264">
    <property type="term" value="P:small GTPase-mediated signal transduction"/>
    <property type="evidence" value="ECO:0007669"/>
    <property type="project" value="InterPro"/>
</dbReference>
<name>A0A6B2LN20_9EUKA</name>
<dbReference type="Gene3D" id="1.10.840.10">
    <property type="entry name" value="Ras guanine-nucleotide exchange factors catalytic domain"/>
    <property type="match status" value="1"/>
</dbReference>
<evidence type="ECO:0000256" key="2">
    <source>
        <dbReference type="PROSITE-ProRule" id="PRU00168"/>
    </source>
</evidence>
<dbReference type="InterPro" id="IPR001895">
    <property type="entry name" value="RASGEF_cat_dom"/>
</dbReference>
<dbReference type="PANTHER" id="PTHR23113:SF99">
    <property type="entry name" value="RASGEF DOMAIN-CONTAINING PROTEIN"/>
    <property type="match status" value="1"/>
</dbReference>
<reference evidence="4" key="1">
    <citation type="journal article" date="2020" name="J. Eukaryot. Microbiol.">
        <title>De novo Sequencing, Assembly and Annotation of the Transcriptome for the Free-Living Testate Amoeba Arcella intermedia.</title>
        <authorList>
            <person name="Ribeiro G.M."/>
            <person name="Porfirio-Sousa A.L."/>
            <person name="Maurer-Alcala X.X."/>
            <person name="Katz L.A."/>
            <person name="Lahr D.J.G."/>
        </authorList>
    </citation>
    <scope>NUCLEOTIDE SEQUENCE</scope>
</reference>
<evidence type="ECO:0000256" key="1">
    <source>
        <dbReference type="ARBA" id="ARBA00022658"/>
    </source>
</evidence>
<feature type="domain" description="Ras-GEF" evidence="3">
    <location>
        <begin position="1"/>
        <end position="159"/>
    </location>
</feature>
<dbReference type="InterPro" id="IPR036964">
    <property type="entry name" value="RASGEF_cat_dom_sf"/>
</dbReference>
<sequence length="162" mass="19226">MSHFIMLADCLRKFNNWNGFLAVVTGLIQYPVSRLKLTWKSLQPSIIKKWELVEKLASPMDNFKNLRELFDNTPPTILPISIFLKDLIFVEENHNWYKNKENETKLLNFHKVEILGKIITRLNVCQNTPYLFPTNTTVQAFLHNMRYLEYHVLEEQSKQIET</sequence>
<dbReference type="InterPro" id="IPR023578">
    <property type="entry name" value="Ras_GEF_dom_sf"/>
</dbReference>
<accession>A0A6B2LN20</accession>
<dbReference type="SUPFAM" id="SSF48366">
    <property type="entry name" value="Ras GEF"/>
    <property type="match status" value="1"/>
</dbReference>
<dbReference type="SMART" id="SM00147">
    <property type="entry name" value="RasGEF"/>
    <property type="match status" value="1"/>
</dbReference>
<evidence type="ECO:0000313" key="4">
    <source>
        <dbReference type="EMBL" id="NDV38197.1"/>
    </source>
</evidence>
<dbReference type="Pfam" id="PF00617">
    <property type="entry name" value="RasGEF"/>
    <property type="match status" value="1"/>
</dbReference>
<proteinExistence type="predicted"/>
<dbReference type="AlphaFoldDB" id="A0A6B2LN20"/>
<dbReference type="GO" id="GO:0005085">
    <property type="term" value="F:guanyl-nucleotide exchange factor activity"/>
    <property type="evidence" value="ECO:0007669"/>
    <property type="project" value="UniProtKB-KW"/>
</dbReference>
<protein>
    <recommendedName>
        <fullName evidence="3">Ras-GEF domain-containing protein</fullName>
    </recommendedName>
</protein>
<dbReference type="InterPro" id="IPR008937">
    <property type="entry name" value="Ras-like_GEF"/>
</dbReference>
<evidence type="ECO:0000259" key="3">
    <source>
        <dbReference type="PROSITE" id="PS50009"/>
    </source>
</evidence>
<dbReference type="PANTHER" id="PTHR23113">
    <property type="entry name" value="GUANINE NUCLEOTIDE EXCHANGE FACTOR"/>
    <property type="match status" value="1"/>
</dbReference>
<dbReference type="EMBL" id="GIBP01009228">
    <property type="protein sequence ID" value="NDV38197.1"/>
    <property type="molecule type" value="Transcribed_RNA"/>
</dbReference>
<organism evidence="4">
    <name type="scientific">Arcella intermedia</name>
    <dbReference type="NCBI Taxonomy" id="1963864"/>
    <lineage>
        <taxon>Eukaryota</taxon>
        <taxon>Amoebozoa</taxon>
        <taxon>Tubulinea</taxon>
        <taxon>Elardia</taxon>
        <taxon>Arcellinida</taxon>
        <taxon>Sphaerothecina</taxon>
        <taxon>Arcellidae</taxon>
        <taxon>Arcella</taxon>
    </lineage>
</organism>
<dbReference type="PROSITE" id="PS50009">
    <property type="entry name" value="RASGEF_CAT"/>
    <property type="match status" value="1"/>
</dbReference>
<keyword evidence="1 2" id="KW-0344">Guanine-nucleotide releasing factor</keyword>